<organism evidence="2 3">
    <name type="scientific">Kingdonia uniflora</name>
    <dbReference type="NCBI Taxonomy" id="39325"/>
    <lineage>
        <taxon>Eukaryota</taxon>
        <taxon>Viridiplantae</taxon>
        <taxon>Streptophyta</taxon>
        <taxon>Embryophyta</taxon>
        <taxon>Tracheophyta</taxon>
        <taxon>Spermatophyta</taxon>
        <taxon>Magnoliopsida</taxon>
        <taxon>Ranunculales</taxon>
        <taxon>Circaeasteraceae</taxon>
        <taxon>Kingdonia</taxon>
    </lineage>
</organism>
<feature type="compositionally biased region" description="Basic and acidic residues" evidence="1">
    <location>
        <begin position="192"/>
        <end position="210"/>
    </location>
</feature>
<evidence type="ECO:0000313" key="3">
    <source>
        <dbReference type="Proteomes" id="UP000541444"/>
    </source>
</evidence>
<sequence>MQPTIFAGYLFTNNTHLIWESLRKGTQTLGIYYAKLRSSWEKLSHYDSFIEWPASAPSEKVPPLSTTTKIYAKIVEKTRVFQFLAWLNPDFEYARVHLLDMTHFPTLEEAHAYCLSEQSCQSPMPPISDFCYGCSLCLSGTTVYTPRHPGRQPPTPNCQASSVPLTSSPVTDSPLSEIEPSPTSYIPVTTDDDSHVSHSDDDDDRPITIRKEKRNARKPN</sequence>
<evidence type="ECO:0000256" key="1">
    <source>
        <dbReference type="SAM" id="MobiDB-lite"/>
    </source>
</evidence>
<dbReference type="PANTHER" id="PTHR34222">
    <property type="entry name" value="GAG_PRE-INTEGRS DOMAIN-CONTAINING PROTEIN"/>
    <property type="match status" value="1"/>
</dbReference>
<protein>
    <submittedName>
        <fullName evidence="2">Uncharacterized protein</fullName>
    </submittedName>
</protein>
<accession>A0A7J7NES0</accession>
<dbReference type="PANTHER" id="PTHR34222:SF37">
    <property type="entry name" value="RETROTRANSPOSON GAG DOMAIN-CONTAINING PROTEIN"/>
    <property type="match status" value="1"/>
</dbReference>
<feature type="compositionally biased region" description="Polar residues" evidence="1">
    <location>
        <begin position="157"/>
        <end position="174"/>
    </location>
</feature>
<gene>
    <name evidence="2" type="ORF">GIB67_028031</name>
</gene>
<comment type="caution">
    <text evidence="2">The sequence shown here is derived from an EMBL/GenBank/DDBJ whole genome shotgun (WGS) entry which is preliminary data.</text>
</comment>
<feature type="compositionally biased region" description="Basic residues" evidence="1">
    <location>
        <begin position="211"/>
        <end position="220"/>
    </location>
</feature>
<name>A0A7J7NES0_9MAGN</name>
<proteinExistence type="predicted"/>
<dbReference type="AlphaFoldDB" id="A0A7J7NES0"/>
<dbReference type="EMBL" id="JACGCM010000852">
    <property type="protein sequence ID" value="KAF6165472.1"/>
    <property type="molecule type" value="Genomic_DNA"/>
</dbReference>
<feature type="region of interest" description="Disordered" evidence="1">
    <location>
        <begin position="148"/>
        <end position="220"/>
    </location>
</feature>
<evidence type="ECO:0000313" key="2">
    <source>
        <dbReference type="EMBL" id="KAF6165472.1"/>
    </source>
</evidence>
<dbReference type="Proteomes" id="UP000541444">
    <property type="component" value="Unassembled WGS sequence"/>
</dbReference>
<reference evidence="2 3" key="1">
    <citation type="journal article" date="2020" name="IScience">
        <title>Genome Sequencing of the Endangered Kingdonia uniflora (Circaeasteraceae, Ranunculales) Reveals Potential Mechanisms of Evolutionary Specialization.</title>
        <authorList>
            <person name="Sun Y."/>
            <person name="Deng T."/>
            <person name="Zhang A."/>
            <person name="Moore M.J."/>
            <person name="Landis J.B."/>
            <person name="Lin N."/>
            <person name="Zhang H."/>
            <person name="Zhang X."/>
            <person name="Huang J."/>
            <person name="Zhang X."/>
            <person name="Sun H."/>
            <person name="Wang H."/>
        </authorList>
    </citation>
    <scope>NUCLEOTIDE SEQUENCE [LARGE SCALE GENOMIC DNA]</scope>
    <source>
        <strain evidence="2">TB1705</strain>
        <tissue evidence="2">Leaf</tissue>
    </source>
</reference>
<keyword evidence="3" id="KW-1185">Reference proteome</keyword>